<accession>A0ACC2WJ49</accession>
<gene>
    <name evidence="1" type="ORF">QFC19_001133</name>
</gene>
<sequence length="493" mass="55883">MFRSPENFDISDYATEDTTFKKKKKKVKRSTRKADVGEGETDQISGNGDEDVEMKPAMQLDRELDENLVDDDELQLALARQRRQATKKVNRVRPEDIASRGKLCRFQCYFSKRRSLTNMPCSVMESHRAEQQDPVADEENTITFDDTSEFVRNVSLENLQVKREPRQARSGSVSAAGTSAMPVVKEEPSDERTPVVVKIETGDEPLGGYDIEMQDGEEEDEEDEQLAEMALRQGLSLEEMRLKMDAELQARNAVKEEEDSKDDFVITKPEPTVSGGVGGVLAMLRQQGAIKTLSIQDAEKERIQREKDLWLADHRRRMAKRELEKIKARGGPQKDQAQREWENKMREQQEAREALESYKSYKPDVNIAYTDEFGRVMTAKEAWKSLSHKFHGKTSGRMKTEKRLQKIEEERKRMAMAMSDTPSGMIDAFTRRQEKTGEAYMTLSVGNRSYVPMAEDKGQAPKPGQSSRSNGRGNAGPSKTSKKPQPSGPKVLG</sequence>
<dbReference type="EMBL" id="JASBWR010000008">
    <property type="protein sequence ID" value="KAJ9111365.1"/>
    <property type="molecule type" value="Genomic_DNA"/>
</dbReference>
<evidence type="ECO:0000313" key="2">
    <source>
        <dbReference type="Proteomes" id="UP001241377"/>
    </source>
</evidence>
<evidence type="ECO:0000313" key="1">
    <source>
        <dbReference type="EMBL" id="KAJ9111365.1"/>
    </source>
</evidence>
<organism evidence="1 2">
    <name type="scientific">Naganishia cerealis</name>
    <dbReference type="NCBI Taxonomy" id="610337"/>
    <lineage>
        <taxon>Eukaryota</taxon>
        <taxon>Fungi</taxon>
        <taxon>Dikarya</taxon>
        <taxon>Basidiomycota</taxon>
        <taxon>Agaricomycotina</taxon>
        <taxon>Tremellomycetes</taxon>
        <taxon>Filobasidiales</taxon>
        <taxon>Filobasidiaceae</taxon>
        <taxon>Naganishia</taxon>
    </lineage>
</organism>
<protein>
    <submittedName>
        <fullName evidence="1">Uncharacterized protein</fullName>
    </submittedName>
</protein>
<dbReference type="Proteomes" id="UP001241377">
    <property type="component" value="Unassembled WGS sequence"/>
</dbReference>
<comment type="caution">
    <text evidence="1">The sequence shown here is derived from an EMBL/GenBank/DDBJ whole genome shotgun (WGS) entry which is preliminary data.</text>
</comment>
<name>A0ACC2WJ49_9TREE</name>
<keyword evidence="2" id="KW-1185">Reference proteome</keyword>
<proteinExistence type="predicted"/>
<reference evidence="1" key="1">
    <citation type="submission" date="2023-04" db="EMBL/GenBank/DDBJ databases">
        <title>Draft Genome sequencing of Naganishia species isolated from polar environments using Oxford Nanopore Technology.</title>
        <authorList>
            <person name="Leo P."/>
            <person name="Venkateswaran K."/>
        </authorList>
    </citation>
    <scope>NUCLEOTIDE SEQUENCE</scope>
    <source>
        <strain evidence="1">MNA-CCFEE 5261</strain>
    </source>
</reference>